<feature type="domain" description="HTH cro/C1-type" evidence="1">
    <location>
        <begin position="28"/>
        <end position="81"/>
    </location>
</feature>
<dbReference type="KEGG" id="aman:B6F84_11775"/>
<dbReference type="OrthoDB" id="371772at2157"/>
<dbReference type="InterPro" id="IPR001387">
    <property type="entry name" value="Cro/C1-type_HTH"/>
</dbReference>
<dbReference type="STRING" id="282676.B6F84_11775"/>
<dbReference type="SUPFAM" id="SSF47413">
    <property type="entry name" value="lambda repressor-like DNA-binding domains"/>
    <property type="match status" value="1"/>
</dbReference>
<dbReference type="SMART" id="SM00530">
    <property type="entry name" value="HTH_XRE"/>
    <property type="match status" value="1"/>
</dbReference>
<dbReference type="EMBL" id="CP020477">
    <property type="protein sequence ID" value="ARM76629.1"/>
    <property type="molecule type" value="Genomic_DNA"/>
</dbReference>
<keyword evidence="3" id="KW-1185">Reference proteome</keyword>
<dbReference type="Proteomes" id="UP000193404">
    <property type="component" value="Chromosome"/>
</dbReference>
<dbReference type="PIRSF" id="PIRSF037724">
    <property type="entry name" value="TF_HTH_MJ1545_prd"/>
    <property type="match status" value="1"/>
</dbReference>
<protein>
    <submittedName>
        <fullName evidence="2">Transcriptional regulator</fullName>
    </submittedName>
</protein>
<evidence type="ECO:0000313" key="3">
    <source>
        <dbReference type="Proteomes" id="UP000193404"/>
    </source>
</evidence>
<evidence type="ECO:0000259" key="1">
    <source>
        <dbReference type="PROSITE" id="PS50943"/>
    </source>
</evidence>
<organism evidence="2 3">
    <name type="scientific">Acidianus manzaensis</name>
    <dbReference type="NCBI Taxonomy" id="282676"/>
    <lineage>
        <taxon>Archaea</taxon>
        <taxon>Thermoproteota</taxon>
        <taxon>Thermoprotei</taxon>
        <taxon>Sulfolobales</taxon>
        <taxon>Sulfolobaceae</taxon>
        <taxon>Acidianus</taxon>
    </lineage>
</organism>
<evidence type="ECO:0000313" key="2">
    <source>
        <dbReference type="EMBL" id="ARM76629.1"/>
    </source>
</evidence>
<accession>A0A1W6K293</accession>
<dbReference type="GO" id="GO:0003677">
    <property type="term" value="F:DNA binding"/>
    <property type="evidence" value="ECO:0007669"/>
    <property type="project" value="InterPro"/>
</dbReference>
<dbReference type="CDD" id="cd00093">
    <property type="entry name" value="HTH_XRE"/>
    <property type="match status" value="1"/>
</dbReference>
<sequence>MSNSYVIELIGKRIVGDIVWSSNIGLSMKKWREMFGISQKELATHLGISQTVIANYENNRRQPGSGFIKKFVEGLIEIDEKRGFKIITELSKAFTLNFPFILDMRDFETPITYDDLIIAIDGIPLNTTINLSKIYGFVVVNSLEAITSLSGMEFYQFLSLIFNKVIIFTKVSSGRSPMIALKISPVKPKIVVFHKPLRMDPLAIDLADKEGINIIVSIKKDEDELLKSLKTLGQLKA</sequence>
<dbReference type="InterPro" id="IPR017271">
    <property type="entry name" value="Tscrpt_reg_HTH_MJ1545_prd"/>
</dbReference>
<dbReference type="RefSeq" id="WP_148692420.1">
    <property type="nucleotide sequence ID" value="NZ_CP020477.1"/>
</dbReference>
<proteinExistence type="predicted"/>
<dbReference type="PROSITE" id="PS50943">
    <property type="entry name" value="HTH_CROC1"/>
    <property type="match status" value="1"/>
</dbReference>
<dbReference type="Gene3D" id="1.10.260.40">
    <property type="entry name" value="lambda repressor-like DNA-binding domains"/>
    <property type="match status" value="1"/>
</dbReference>
<dbReference type="Pfam" id="PF01381">
    <property type="entry name" value="HTH_3"/>
    <property type="match status" value="1"/>
</dbReference>
<gene>
    <name evidence="2" type="ORF">B6F84_11775</name>
</gene>
<dbReference type="InterPro" id="IPR010982">
    <property type="entry name" value="Lambda_DNA-bd_dom_sf"/>
</dbReference>
<name>A0A1W6K293_9CREN</name>
<reference evidence="2 3" key="1">
    <citation type="submission" date="2017-03" db="EMBL/GenBank/DDBJ databases">
        <title>Sulfur activation and transportation mechanism of thermophilic Archaea Acidianus manzaensis YN-25.</title>
        <authorList>
            <person name="Ma Y."/>
            <person name="Yang Y."/>
            <person name="Xia J."/>
        </authorList>
    </citation>
    <scope>NUCLEOTIDE SEQUENCE [LARGE SCALE GENOMIC DNA]</scope>
    <source>
        <strain evidence="2 3">YN-25</strain>
    </source>
</reference>
<dbReference type="AlphaFoldDB" id="A0A1W6K293"/>
<dbReference type="GeneID" id="41591613"/>